<evidence type="ECO:0000313" key="6">
    <source>
        <dbReference type="EMBL" id="AGH43589.1"/>
    </source>
</evidence>
<dbReference type="CDD" id="cd13970">
    <property type="entry name" value="ABC1_ADCK3"/>
    <property type="match status" value="1"/>
</dbReference>
<dbReference type="eggNOG" id="COG0661">
    <property type="taxonomic scope" value="Bacteria"/>
</dbReference>
<proteinExistence type="inferred from homology"/>
<dbReference type="STRING" id="1129794.C427_1480"/>
<dbReference type="SUPFAM" id="SSF56112">
    <property type="entry name" value="Protein kinase-like (PK-like)"/>
    <property type="match status" value="1"/>
</dbReference>
<evidence type="ECO:0000313" key="7">
    <source>
        <dbReference type="Proteomes" id="UP000011864"/>
    </source>
</evidence>
<dbReference type="PANTHER" id="PTHR43851:SF3">
    <property type="entry name" value="COENZYME Q8"/>
    <property type="match status" value="1"/>
</dbReference>
<dbReference type="KEGG" id="gps:C427_1480"/>
<name>M4RN38_9ALTE</name>
<dbReference type="EMBL" id="CP003837">
    <property type="protein sequence ID" value="AGH43589.1"/>
    <property type="molecule type" value="Genomic_DNA"/>
</dbReference>
<dbReference type="GO" id="GO:0016740">
    <property type="term" value="F:transferase activity"/>
    <property type="evidence" value="ECO:0007669"/>
    <property type="project" value="UniProtKB-KW"/>
</dbReference>
<dbReference type="GO" id="GO:0005524">
    <property type="term" value="F:ATP binding"/>
    <property type="evidence" value="ECO:0007669"/>
    <property type="project" value="UniProtKB-KW"/>
</dbReference>
<gene>
    <name evidence="6" type="ORF">C427_1480</name>
</gene>
<evidence type="ECO:0000256" key="1">
    <source>
        <dbReference type="ARBA" id="ARBA00009670"/>
    </source>
</evidence>
<dbReference type="AlphaFoldDB" id="M4RN38"/>
<keyword evidence="2" id="KW-0808">Transferase</keyword>
<dbReference type="PATRIC" id="fig|1129794.4.peg.1466"/>
<dbReference type="PANTHER" id="PTHR43851">
    <property type="match status" value="1"/>
</dbReference>
<dbReference type="InterPro" id="IPR011009">
    <property type="entry name" value="Kinase-like_dom_sf"/>
</dbReference>
<dbReference type="InterPro" id="IPR051409">
    <property type="entry name" value="Atypical_kinase_ADCK"/>
</dbReference>
<protein>
    <recommendedName>
        <fullName evidence="5">ABC1 atypical kinase-like domain-containing protein</fullName>
    </recommendedName>
</protein>
<evidence type="ECO:0000256" key="3">
    <source>
        <dbReference type="ARBA" id="ARBA00022741"/>
    </source>
</evidence>
<evidence type="ECO:0000256" key="2">
    <source>
        <dbReference type="ARBA" id="ARBA00022679"/>
    </source>
</evidence>
<dbReference type="Pfam" id="PF03109">
    <property type="entry name" value="ABC1"/>
    <property type="match status" value="1"/>
</dbReference>
<keyword evidence="7" id="KW-1185">Reference proteome</keyword>
<keyword evidence="4" id="KW-0067">ATP-binding</keyword>
<dbReference type="HOGENOM" id="CLU_933344_0_0_6"/>
<reference evidence="6 7" key="1">
    <citation type="journal article" date="2013" name="Genome Announc.">
        <title>Complete Genome Sequence of Glaciecola psychrophila Strain 170T.</title>
        <authorList>
            <person name="Yin J."/>
            <person name="Chen J."/>
            <person name="Liu G."/>
            <person name="Yu Y."/>
            <person name="Song L."/>
            <person name="Wang X."/>
            <person name="Qu X."/>
        </authorList>
    </citation>
    <scope>NUCLEOTIDE SEQUENCE [LARGE SCALE GENOMIC DNA]</scope>
    <source>
        <strain evidence="6 7">170</strain>
    </source>
</reference>
<dbReference type="InterPro" id="IPR004147">
    <property type="entry name" value="ABC1_dom"/>
</dbReference>
<keyword evidence="3" id="KW-0547">Nucleotide-binding</keyword>
<sequence>MQKKTDTASIPKGRLSRLGKLSSLAGRVAGNILAEGVSELVKGNRPKIKDLLLTPSNAMRVADQLAQMRGAAMKVGQMISMDAGDMLPAELADLLARLRSDAKSMPEKELISLLKAEWGESWQKKFIQFPLQPIAAASIGQVHKVITQDLKRLAVKIQYPGIKQSINSDVDNVATLIKMTGLLPKGLDIKPLLSEAKKQLHDEADYALEGQYLERYAAVIENDDAFIMPVLDNEFSSDTILAMSFVDGTPIEQLVNAPQATRDQVMSHLMRLFLKNYLTSNWYKLTLTLLITNMIKTP</sequence>
<dbReference type="InterPro" id="IPR034646">
    <property type="entry name" value="ADCK3_dom"/>
</dbReference>
<dbReference type="Proteomes" id="UP000011864">
    <property type="component" value="Chromosome"/>
</dbReference>
<evidence type="ECO:0000256" key="4">
    <source>
        <dbReference type="ARBA" id="ARBA00022840"/>
    </source>
</evidence>
<accession>M4RN38</accession>
<organism evidence="6 7">
    <name type="scientific">Paraglaciecola psychrophila 170</name>
    <dbReference type="NCBI Taxonomy" id="1129794"/>
    <lineage>
        <taxon>Bacteria</taxon>
        <taxon>Pseudomonadati</taxon>
        <taxon>Pseudomonadota</taxon>
        <taxon>Gammaproteobacteria</taxon>
        <taxon>Alteromonadales</taxon>
        <taxon>Alteromonadaceae</taxon>
        <taxon>Paraglaciecola</taxon>
    </lineage>
</organism>
<feature type="domain" description="ABC1 atypical kinase-like" evidence="5">
    <location>
        <begin position="97"/>
        <end position="280"/>
    </location>
</feature>
<dbReference type="GO" id="GO:0006744">
    <property type="term" value="P:ubiquinone biosynthetic process"/>
    <property type="evidence" value="ECO:0007669"/>
    <property type="project" value="TreeGrafter"/>
</dbReference>
<comment type="similarity">
    <text evidence="1">Belongs to the protein kinase superfamily. ADCK protein kinase family.</text>
</comment>
<evidence type="ECO:0000259" key="5">
    <source>
        <dbReference type="Pfam" id="PF03109"/>
    </source>
</evidence>